<name>A0A5A9N496_9TELE</name>
<dbReference type="Proteomes" id="UP000324632">
    <property type="component" value="Chromosome 23"/>
</dbReference>
<keyword evidence="2" id="KW-1185">Reference proteome</keyword>
<proteinExistence type="predicted"/>
<sequence length="114" mass="12366">MKNPVFWVVLTGIGIALIQQGKDGSTLRLLSQDQAALTVSAFPSPSLTSAQIAFFRDPASFAPQPVPLQQRQRNASLQMSLRRPSPGLLSLHHNIAILYASPTDELDEVLFPAS</sequence>
<gene>
    <name evidence="1" type="ORF">E1301_Tti000308</name>
</gene>
<dbReference type="EMBL" id="SOYY01000023">
    <property type="protein sequence ID" value="KAA0704048.1"/>
    <property type="molecule type" value="Genomic_DNA"/>
</dbReference>
<protein>
    <submittedName>
        <fullName evidence="1">Uncharacterized protein</fullName>
    </submittedName>
</protein>
<organism evidence="1 2">
    <name type="scientific">Triplophysa tibetana</name>
    <dbReference type="NCBI Taxonomy" id="1572043"/>
    <lineage>
        <taxon>Eukaryota</taxon>
        <taxon>Metazoa</taxon>
        <taxon>Chordata</taxon>
        <taxon>Craniata</taxon>
        <taxon>Vertebrata</taxon>
        <taxon>Euteleostomi</taxon>
        <taxon>Actinopterygii</taxon>
        <taxon>Neopterygii</taxon>
        <taxon>Teleostei</taxon>
        <taxon>Ostariophysi</taxon>
        <taxon>Cypriniformes</taxon>
        <taxon>Nemacheilidae</taxon>
        <taxon>Triplophysa</taxon>
    </lineage>
</organism>
<evidence type="ECO:0000313" key="2">
    <source>
        <dbReference type="Proteomes" id="UP000324632"/>
    </source>
</evidence>
<comment type="caution">
    <text evidence="1">The sequence shown here is derived from an EMBL/GenBank/DDBJ whole genome shotgun (WGS) entry which is preliminary data.</text>
</comment>
<dbReference type="AlphaFoldDB" id="A0A5A9N496"/>
<evidence type="ECO:0000313" key="1">
    <source>
        <dbReference type="EMBL" id="KAA0704048.1"/>
    </source>
</evidence>
<reference evidence="1 2" key="1">
    <citation type="journal article" date="2019" name="Mol. Ecol. Resour.">
        <title>Chromosome-level genome assembly of Triplophysa tibetana, a fish adapted to the harsh high-altitude environment of the Tibetan Plateau.</title>
        <authorList>
            <person name="Yang X."/>
            <person name="Liu H."/>
            <person name="Ma Z."/>
            <person name="Zou Y."/>
            <person name="Zou M."/>
            <person name="Mao Y."/>
            <person name="Li X."/>
            <person name="Wang H."/>
            <person name="Chen T."/>
            <person name="Wang W."/>
            <person name="Yang R."/>
        </authorList>
    </citation>
    <scope>NUCLEOTIDE SEQUENCE [LARGE SCALE GENOMIC DNA]</scope>
    <source>
        <strain evidence="1">TTIB1903HZAU</strain>
        <tissue evidence="1">Muscle</tissue>
    </source>
</reference>
<accession>A0A5A9N496</accession>